<dbReference type="InterPro" id="IPR036273">
    <property type="entry name" value="CRAL/TRIO_N_dom_sf"/>
</dbReference>
<evidence type="ECO:0000313" key="4">
    <source>
        <dbReference type="Proteomes" id="UP000887116"/>
    </source>
</evidence>
<feature type="domain" description="CRAL-TRIO" evidence="2">
    <location>
        <begin position="129"/>
        <end position="272"/>
    </location>
</feature>
<name>A0A8X6J9Y5_TRICU</name>
<dbReference type="Gene3D" id="3.40.525.10">
    <property type="entry name" value="CRAL-TRIO lipid binding domain"/>
    <property type="match status" value="1"/>
</dbReference>
<keyword evidence="4" id="KW-1185">Reference proteome</keyword>
<dbReference type="GO" id="GO:0016020">
    <property type="term" value="C:membrane"/>
    <property type="evidence" value="ECO:0007669"/>
    <property type="project" value="TreeGrafter"/>
</dbReference>
<sequence length="296" mass="34730">MSKTSAKRQCQKQNIIKETLPLEITSLPERYREKLETEFKETQENKVKCLQELKDILRTEKTSHDIEFEDDFLRRYLRHSQYDTSVAVAKISNFLNLRRTHAWLFQSVQADYRVNVSSRYCCMLPYRCPDGYCVSLTKVGQWNPEELIFHDFARISFTMNLQAIRYPLSQVTGIKAIIDCKDTGLRHLKYCTLQNILLLYHVAIECVPINFVNIHVVNPSFLVSLLWRMAKPILPEFVKKLFIFHSSTEDLFNYFPASLIPQEYGGDLEDCFMLEWLTKAKEHHKICPEGGQSNIF</sequence>
<dbReference type="Gene3D" id="1.10.8.20">
    <property type="entry name" value="N-terminal domain of phosphatidylinositol transfer protein sec14p"/>
    <property type="match status" value="1"/>
</dbReference>
<protein>
    <submittedName>
        <fullName evidence="3">CRAL-TRIO domain-containing protein</fullName>
    </submittedName>
</protein>
<dbReference type="SMART" id="SM00516">
    <property type="entry name" value="SEC14"/>
    <property type="match status" value="1"/>
</dbReference>
<dbReference type="InterPro" id="IPR001251">
    <property type="entry name" value="CRAL-TRIO_dom"/>
</dbReference>
<comment type="caution">
    <text evidence="3">The sequence shown here is derived from an EMBL/GenBank/DDBJ whole genome shotgun (WGS) entry which is preliminary data.</text>
</comment>
<evidence type="ECO:0000313" key="3">
    <source>
        <dbReference type="EMBL" id="GFQ98235.1"/>
    </source>
</evidence>
<dbReference type="InterPro" id="IPR036865">
    <property type="entry name" value="CRAL-TRIO_dom_sf"/>
</dbReference>
<dbReference type="OrthoDB" id="6431874at2759"/>
<organism evidence="3 4">
    <name type="scientific">Trichonephila clavata</name>
    <name type="common">Joro spider</name>
    <name type="synonym">Nephila clavata</name>
    <dbReference type="NCBI Taxonomy" id="2740835"/>
    <lineage>
        <taxon>Eukaryota</taxon>
        <taxon>Metazoa</taxon>
        <taxon>Ecdysozoa</taxon>
        <taxon>Arthropoda</taxon>
        <taxon>Chelicerata</taxon>
        <taxon>Arachnida</taxon>
        <taxon>Araneae</taxon>
        <taxon>Araneomorphae</taxon>
        <taxon>Entelegynae</taxon>
        <taxon>Araneoidea</taxon>
        <taxon>Nephilidae</taxon>
        <taxon>Trichonephila</taxon>
    </lineage>
</organism>
<dbReference type="PANTHER" id="PTHR10174">
    <property type="entry name" value="ALPHA-TOCOPHEROL TRANSFER PROTEIN-RELATED"/>
    <property type="match status" value="1"/>
</dbReference>
<dbReference type="PANTHER" id="PTHR10174:SF130">
    <property type="entry name" value="ALPHA-TOCOPHEROL TRANSFER PROTEIN-LIKE"/>
    <property type="match status" value="1"/>
</dbReference>
<dbReference type="SUPFAM" id="SSF46938">
    <property type="entry name" value="CRAL/TRIO N-terminal domain"/>
    <property type="match status" value="1"/>
</dbReference>
<dbReference type="AlphaFoldDB" id="A0A8X6J9Y5"/>
<keyword evidence="1" id="KW-0175">Coiled coil</keyword>
<evidence type="ECO:0000259" key="2">
    <source>
        <dbReference type="PROSITE" id="PS50191"/>
    </source>
</evidence>
<dbReference type="Proteomes" id="UP000887116">
    <property type="component" value="Unassembled WGS sequence"/>
</dbReference>
<reference evidence="3" key="1">
    <citation type="submission" date="2020-07" db="EMBL/GenBank/DDBJ databases">
        <title>Multicomponent nature underlies the extraordinary mechanical properties of spider dragline silk.</title>
        <authorList>
            <person name="Kono N."/>
            <person name="Nakamura H."/>
            <person name="Mori M."/>
            <person name="Yoshida Y."/>
            <person name="Ohtoshi R."/>
            <person name="Malay A.D."/>
            <person name="Moran D.A.P."/>
            <person name="Tomita M."/>
            <person name="Numata K."/>
            <person name="Arakawa K."/>
        </authorList>
    </citation>
    <scope>NUCLEOTIDE SEQUENCE</scope>
</reference>
<dbReference type="PROSITE" id="PS50191">
    <property type="entry name" value="CRAL_TRIO"/>
    <property type="match status" value="1"/>
</dbReference>
<dbReference type="SUPFAM" id="SSF52087">
    <property type="entry name" value="CRAL/TRIO domain"/>
    <property type="match status" value="1"/>
</dbReference>
<evidence type="ECO:0000256" key="1">
    <source>
        <dbReference type="SAM" id="Coils"/>
    </source>
</evidence>
<dbReference type="Pfam" id="PF00650">
    <property type="entry name" value="CRAL_TRIO"/>
    <property type="match status" value="1"/>
</dbReference>
<dbReference type="GO" id="GO:1902936">
    <property type="term" value="F:phosphatidylinositol bisphosphate binding"/>
    <property type="evidence" value="ECO:0007669"/>
    <property type="project" value="TreeGrafter"/>
</dbReference>
<gene>
    <name evidence="3" type="primary">AVEN_83326_1</name>
    <name evidence="3" type="ORF">TNCT_486741</name>
</gene>
<dbReference type="EMBL" id="BMAO01004984">
    <property type="protein sequence ID" value="GFQ98235.1"/>
    <property type="molecule type" value="Genomic_DNA"/>
</dbReference>
<feature type="coiled-coil region" evidence="1">
    <location>
        <begin position="32"/>
        <end position="60"/>
    </location>
</feature>
<accession>A0A8X6J9Y5</accession>
<dbReference type="PRINTS" id="PR00180">
    <property type="entry name" value="CRETINALDHBP"/>
</dbReference>
<dbReference type="CDD" id="cd00170">
    <property type="entry name" value="SEC14"/>
    <property type="match status" value="1"/>
</dbReference>
<proteinExistence type="predicted"/>